<evidence type="ECO:0000256" key="3">
    <source>
        <dbReference type="ARBA" id="ARBA00022692"/>
    </source>
</evidence>
<evidence type="ECO:0000256" key="1">
    <source>
        <dbReference type="ARBA" id="ARBA00004141"/>
    </source>
</evidence>
<feature type="transmembrane region" description="Helical" evidence="9">
    <location>
        <begin position="161"/>
        <end position="180"/>
    </location>
</feature>
<keyword evidence="2 8" id="KW-0813">Transport</keyword>
<dbReference type="STRING" id="3916.A0A3Q0EPC2"/>
<dbReference type="PRINTS" id="PR00783">
    <property type="entry name" value="MINTRINSICP"/>
</dbReference>
<dbReference type="AlphaFoldDB" id="A0A3Q0EPC2"/>
<feature type="transmembrane region" description="Helical" evidence="9">
    <location>
        <begin position="192"/>
        <end position="215"/>
    </location>
</feature>
<dbReference type="InterPro" id="IPR023271">
    <property type="entry name" value="Aquaporin-like"/>
</dbReference>
<gene>
    <name evidence="11" type="primary">LOC106752426</name>
</gene>
<dbReference type="InterPro" id="IPR022357">
    <property type="entry name" value="MIP_CS"/>
</dbReference>
<organism evidence="10 11">
    <name type="scientific">Vigna radiata var. radiata</name>
    <name type="common">Mung bean</name>
    <name type="synonym">Phaseolus aureus</name>
    <dbReference type="NCBI Taxonomy" id="3916"/>
    <lineage>
        <taxon>Eukaryota</taxon>
        <taxon>Viridiplantae</taxon>
        <taxon>Streptophyta</taxon>
        <taxon>Embryophyta</taxon>
        <taxon>Tracheophyta</taxon>
        <taxon>Spermatophyta</taxon>
        <taxon>Magnoliopsida</taxon>
        <taxon>eudicotyledons</taxon>
        <taxon>Gunneridae</taxon>
        <taxon>Pentapetalae</taxon>
        <taxon>rosids</taxon>
        <taxon>fabids</taxon>
        <taxon>Fabales</taxon>
        <taxon>Fabaceae</taxon>
        <taxon>Papilionoideae</taxon>
        <taxon>50 kb inversion clade</taxon>
        <taxon>NPAAA clade</taxon>
        <taxon>indigoferoid/millettioid clade</taxon>
        <taxon>Phaseoleae</taxon>
        <taxon>Vigna</taxon>
    </lineage>
</organism>
<sequence length="255" mass="27478">MRFVEVEVEVKENLYTWRAVLSEFISTLIFVFAASGSTIAVKNLAVKNLAVDPPIAVLAIGPPIASLAVDPPIASLAVAIANALALSAAVSFGRNISVGHVNPAVTFAGFVSGKVTWFRCIIFWFAQILGSVIACLLLKFISGGQRIPVFELSSGMKVKNALVLDTTRTFAFMCAVYNFYSISSRNVSKAMRLFIGLAVGANYLWIKFFFFSYGVCMNPAAPFGPALVGWSWENHWVSWVGPLTGAGLAACCLFD</sequence>
<keyword evidence="4" id="KW-0677">Repeat</keyword>
<dbReference type="Pfam" id="PF00230">
    <property type="entry name" value="MIP"/>
    <property type="match status" value="1"/>
</dbReference>
<reference evidence="11" key="2">
    <citation type="submission" date="2025-08" db="UniProtKB">
        <authorList>
            <consortium name="RefSeq"/>
        </authorList>
    </citation>
    <scope>IDENTIFICATION</scope>
    <source>
        <tissue evidence="11">Leaf</tissue>
    </source>
</reference>
<evidence type="ECO:0000256" key="7">
    <source>
        <dbReference type="ARBA" id="ARBA00038477"/>
    </source>
</evidence>
<reference evidence="10" key="1">
    <citation type="journal article" date="2014" name="Nat. Commun.">
        <title>Genome sequence of mungbean and insights into evolution within Vigna species.</title>
        <authorList>
            <person name="Kang Y.J."/>
            <person name="Kim S.K."/>
            <person name="Kim M.Y."/>
            <person name="Lestari P."/>
            <person name="Kim K.H."/>
            <person name="Ha B.K."/>
            <person name="Jun T.H."/>
            <person name="Hwang W.J."/>
            <person name="Lee T."/>
            <person name="Lee J."/>
            <person name="Shim S."/>
            <person name="Yoon M.Y."/>
            <person name="Jang Y.E."/>
            <person name="Han K.S."/>
            <person name="Taeprayoon P."/>
            <person name="Yoon N."/>
            <person name="Somta P."/>
            <person name="Tanya P."/>
            <person name="Kim K.S."/>
            <person name="Gwag J.G."/>
            <person name="Moon J.K."/>
            <person name="Lee Y.H."/>
            <person name="Park B.S."/>
            <person name="Bombarely A."/>
            <person name="Doyle J.J."/>
            <person name="Jackson S.A."/>
            <person name="Schafleitner R."/>
            <person name="Srinives P."/>
            <person name="Varshney R.K."/>
            <person name="Lee S.H."/>
        </authorList>
    </citation>
    <scope>NUCLEOTIDE SEQUENCE [LARGE SCALE GENOMIC DNA]</scope>
    <source>
        <strain evidence="10">cv. VC1973A</strain>
    </source>
</reference>
<dbReference type="GO" id="GO:0009705">
    <property type="term" value="C:plant-type vacuole membrane"/>
    <property type="evidence" value="ECO:0007669"/>
    <property type="project" value="TreeGrafter"/>
</dbReference>
<feature type="transmembrane region" description="Helical" evidence="9">
    <location>
        <begin position="121"/>
        <end position="141"/>
    </location>
</feature>
<dbReference type="OrthoDB" id="3222at2759"/>
<dbReference type="GO" id="GO:0015250">
    <property type="term" value="F:water channel activity"/>
    <property type="evidence" value="ECO:0007669"/>
    <property type="project" value="TreeGrafter"/>
</dbReference>
<keyword evidence="10" id="KW-1185">Reference proteome</keyword>
<evidence type="ECO:0000256" key="9">
    <source>
        <dbReference type="SAM" id="Phobius"/>
    </source>
</evidence>
<evidence type="ECO:0000256" key="8">
    <source>
        <dbReference type="RuleBase" id="RU000477"/>
    </source>
</evidence>
<dbReference type="PROSITE" id="PS00221">
    <property type="entry name" value="MIP"/>
    <property type="match status" value="1"/>
</dbReference>
<evidence type="ECO:0000313" key="10">
    <source>
        <dbReference type="Proteomes" id="UP000087766"/>
    </source>
</evidence>
<dbReference type="Gene3D" id="1.20.1080.10">
    <property type="entry name" value="Glycerol uptake facilitator protein"/>
    <property type="match status" value="1"/>
</dbReference>
<dbReference type="InterPro" id="IPR034294">
    <property type="entry name" value="Aquaporin_transptr"/>
</dbReference>
<dbReference type="InterPro" id="IPR000425">
    <property type="entry name" value="MIP"/>
</dbReference>
<feature type="transmembrane region" description="Helical" evidence="9">
    <location>
        <begin position="20"/>
        <end position="41"/>
    </location>
</feature>
<name>A0A3Q0EPC2_VIGRR</name>
<dbReference type="PANTHER" id="PTHR45665">
    <property type="entry name" value="AQUAPORIN-8"/>
    <property type="match status" value="1"/>
</dbReference>
<dbReference type="PANTHER" id="PTHR45665:SF54">
    <property type="entry name" value="AQUAPORIN TIP1-1"/>
    <property type="match status" value="1"/>
</dbReference>
<keyword evidence="6 9" id="KW-0472">Membrane</keyword>
<evidence type="ECO:0000256" key="6">
    <source>
        <dbReference type="ARBA" id="ARBA00023136"/>
    </source>
</evidence>
<comment type="similarity">
    <text evidence="7">Belongs to the MIP/aquaporin (TC 1.A.8) family. TIP (TC 1.A.8.10) subfamily.</text>
</comment>
<keyword evidence="3 8" id="KW-0812">Transmembrane</keyword>
<dbReference type="Proteomes" id="UP000087766">
    <property type="component" value="Chromosome 2"/>
</dbReference>
<evidence type="ECO:0000256" key="5">
    <source>
        <dbReference type="ARBA" id="ARBA00022989"/>
    </source>
</evidence>
<evidence type="ECO:0000256" key="4">
    <source>
        <dbReference type="ARBA" id="ARBA00022737"/>
    </source>
</evidence>
<evidence type="ECO:0000313" key="11">
    <source>
        <dbReference type="RefSeq" id="XP_022632067.1"/>
    </source>
</evidence>
<dbReference type="KEGG" id="vra:106752426"/>
<dbReference type="GeneID" id="106752426"/>
<protein>
    <submittedName>
        <fullName evidence="11">Aquaporin TIP1-1-like</fullName>
    </submittedName>
</protein>
<comment type="subcellular location">
    <subcellularLocation>
        <location evidence="1">Membrane</location>
        <topology evidence="1">Multi-pass membrane protein</topology>
    </subcellularLocation>
</comment>
<dbReference type="RefSeq" id="XP_022632067.1">
    <property type="nucleotide sequence ID" value="XM_022776346.1"/>
</dbReference>
<accession>A0A3Q0EPC2</accession>
<proteinExistence type="inferred from homology"/>
<feature type="transmembrane region" description="Helical" evidence="9">
    <location>
        <begin position="235"/>
        <end position="254"/>
    </location>
</feature>
<keyword evidence="5 9" id="KW-1133">Transmembrane helix</keyword>
<evidence type="ECO:0000256" key="2">
    <source>
        <dbReference type="ARBA" id="ARBA00022448"/>
    </source>
</evidence>
<dbReference type="SUPFAM" id="SSF81338">
    <property type="entry name" value="Aquaporin-like"/>
    <property type="match status" value="1"/>
</dbReference>